<feature type="transmembrane region" description="Helical" evidence="1">
    <location>
        <begin position="46"/>
        <end position="67"/>
    </location>
</feature>
<keyword evidence="1" id="KW-0812">Transmembrane</keyword>
<proteinExistence type="predicted"/>
<name>A0ABM1F3W3_PRICU</name>
<feature type="transmembrane region" description="Helical" evidence="1">
    <location>
        <begin position="79"/>
        <end position="96"/>
    </location>
</feature>
<accession>A0ABM1F3W3</accession>
<dbReference type="SUPFAM" id="SSF51905">
    <property type="entry name" value="FAD/NAD(P)-binding domain"/>
    <property type="match status" value="1"/>
</dbReference>
<dbReference type="GeneID" id="106818982"/>
<reference evidence="3" key="1">
    <citation type="submission" date="2025-08" db="UniProtKB">
        <authorList>
            <consortium name="RefSeq"/>
        </authorList>
    </citation>
    <scope>IDENTIFICATION</scope>
</reference>
<evidence type="ECO:0000313" key="2">
    <source>
        <dbReference type="Proteomes" id="UP000695022"/>
    </source>
</evidence>
<keyword evidence="1" id="KW-1133">Transmembrane helix</keyword>
<dbReference type="InterPro" id="IPR036188">
    <property type="entry name" value="FAD/NAD-bd_sf"/>
</dbReference>
<dbReference type="RefSeq" id="XP_014679134.1">
    <property type="nucleotide sequence ID" value="XM_014823648.1"/>
</dbReference>
<dbReference type="Proteomes" id="UP000695022">
    <property type="component" value="Unplaced"/>
</dbReference>
<dbReference type="Gene3D" id="3.50.50.60">
    <property type="entry name" value="FAD/NAD(P)-binding domain"/>
    <property type="match status" value="1"/>
</dbReference>
<gene>
    <name evidence="3" type="primary">LOC106818982</name>
</gene>
<protein>
    <submittedName>
        <fullName evidence="3">Uncharacterized protein LOC106818982</fullName>
    </submittedName>
</protein>
<sequence>MICMGTDSEETEPCLQFCRRSEKSFVAMAVALARTRDAEKVTASDVALIFFTTFLIVCTSTVIKLGSRRLRSYWARTRVVVIGAGPVGLTAALVAARSPFTSKVVLYEELSRWGMIRRVQQIALDSQSVKYLQTLGVDFGNMEGCWGNGCFFTRIGIFQEYLLSLVEKLKEKVEIKLKTKFSEESVKELVQTRCRTLVLTCDGIQGESARLLGLPDQFIQEPGHAYGAVALVDRPSQQQVPTAEKRVHRLVFDLSAYGKDFVPKSPDADGFHLKLFGSYRNRYMCIAIQRSDSSLVKSLRMVMDPSIMRNIFQESFNVYRTNDESRLTDSAALHHMRFSPRLFEVRLSYRRESVAFLDELDAFVVAEGDTSRFFNFNSGMGVNLGLRGIETLAEFVSVVALADTRTAVVDALREKSQHALSVSKHYAAHGMQQYMFS</sequence>
<keyword evidence="1" id="KW-0472">Membrane</keyword>
<evidence type="ECO:0000256" key="1">
    <source>
        <dbReference type="SAM" id="Phobius"/>
    </source>
</evidence>
<evidence type="ECO:0000313" key="3">
    <source>
        <dbReference type="RefSeq" id="XP_014679134.1"/>
    </source>
</evidence>
<keyword evidence="2" id="KW-1185">Reference proteome</keyword>
<organism evidence="2 3">
    <name type="scientific">Priapulus caudatus</name>
    <name type="common">Priapulid worm</name>
    <dbReference type="NCBI Taxonomy" id="37621"/>
    <lineage>
        <taxon>Eukaryota</taxon>
        <taxon>Metazoa</taxon>
        <taxon>Ecdysozoa</taxon>
        <taxon>Scalidophora</taxon>
        <taxon>Priapulida</taxon>
        <taxon>Priapulimorpha</taxon>
        <taxon>Priapulimorphida</taxon>
        <taxon>Priapulidae</taxon>
        <taxon>Priapulus</taxon>
    </lineage>
</organism>